<keyword evidence="1" id="KW-0472">Membrane</keyword>
<proteinExistence type="predicted"/>
<feature type="transmembrane region" description="Helical" evidence="1">
    <location>
        <begin position="265"/>
        <end position="285"/>
    </location>
</feature>
<reference evidence="2 3" key="1">
    <citation type="submission" date="2017-07" db="EMBL/GenBank/DDBJ databases">
        <authorList>
            <person name="Sun Z.S."/>
            <person name="Albrecht U."/>
            <person name="Echele G."/>
            <person name="Lee C.C."/>
        </authorList>
    </citation>
    <scope>NUCLEOTIDE SEQUENCE [LARGE SCALE GENOMIC DNA]</scope>
    <source>
        <strain evidence="2 3">CGMCC 1.12710</strain>
    </source>
</reference>
<dbReference type="PANTHER" id="PTHR20992:SF9">
    <property type="entry name" value="AT15442P-RELATED"/>
    <property type="match status" value="1"/>
</dbReference>
<feature type="transmembrane region" description="Helical" evidence="1">
    <location>
        <begin position="205"/>
        <end position="225"/>
    </location>
</feature>
<feature type="transmembrane region" description="Helical" evidence="1">
    <location>
        <begin position="101"/>
        <end position="129"/>
    </location>
</feature>
<dbReference type="AlphaFoldDB" id="A0A239PLI0"/>
<dbReference type="RefSeq" id="WP_089411357.1">
    <property type="nucleotide sequence ID" value="NZ_FZQA01000001.1"/>
</dbReference>
<dbReference type="Proteomes" id="UP000198346">
    <property type="component" value="Unassembled WGS sequence"/>
</dbReference>
<dbReference type="EMBL" id="FZQA01000001">
    <property type="protein sequence ID" value="SNT68410.1"/>
    <property type="molecule type" value="Genomic_DNA"/>
</dbReference>
<keyword evidence="1" id="KW-1133">Transmembrane helix</keyword>
<keyword evidence="1" id="KW-0812">Transmembrane</keyword>
<dbReference type="OrthoDB" id="9790659at2"/>
<gene>
    <name evidence="2" type="ORF">SAMN06297382_0912</name>
</gene>
<feature type="transmembrane region" description="Helical" evidence="1">
    <location>
        <begin position="232"/>
        <end position="253"/>
    </location>
</feature>
<dbReference type="Pfam" id="PF04087">
    <property type="entry name" value="DUF389"/>
    <property type="match status" value="1"/>
</dbReference>
<evidence type="ECO:0000313" key="3">
    <source>
        <dbReference type="Proteomes" id="UP000198346"/>
    </source>
</evidence>
<dbReference type="NCBIfam" id="TIGR00341">
    <property type="entry name" value="TIGR00341 family protein"/>
    <property type="match status" value="1"/>
</dbReference>
<name>A0A239PLI0_9PROT</name>
<protein>
    <submittedName>
        <fullName evidence="2">TIGR00341 family protein</fullName>
    </submittedName>
</protein>
<dbReference type="InterPro" id="IPR005240">
    <property type="entry name" value="DUF389"/>
</dbReference>
<evidence type="ECO:0000313" key="2">
    <source>
        <dbReference type="EMBL" id="SNT68410.1"/>
    </source>
</evidence>
<dbReference type="PANTHER" id="PTHR20992">
    <property type="entry name" value="AT15442P-RELATED"/>
    <property type="match status" value="1"/>
</dbReference>
<feature type="transmembrane region" description="Helical" evidence="1">
    <location>
        <begin position="135"/>
        <end position="161"/>
    </location>
</feature>
<feature type="transmembrane region" description="Helical" evidence="1">
    <location>
        <begin position="305"/>
        <end position="324"/>
    </location>
</feature>
<sequence>MRLIEATFSEKCAERVREAIEEAEPVYWRLFEADDEGRRLLKAFFGKSDIQGFVDRLQSICEADEGWRILVLPVEATAPALDEEKEEDRERRRRVALREEIYEDVAGGAALSADFFILTLASAIVAAIGLNADNIPAVIGAMVIAPLLGPILAFSFGSALGDFKLILRSARNAVIGLSTGLLAAAAISFVMPINLESRELMSRTVVGLDSIALALAAGAAAALSIATGVSSALVGVMVAVALLPPAAAVGLFLGAGEAVLAGRALLLLMVNVTCIMLAAQAVYAYKGVRPRKWFEQKSAQNAVRVNFVVLIAMLAAAAAIIVFSPTEVLPDLSLRD</sequence>
<evidence type="ECO:0000256" key="1">
    <source>
        <dbReference type="SAM" id="Phobius"/>
    </source>
</evidence>
<feature type="transmembrane region" description="Helical" evidence="1">
    <location>
        <begin position="173"/>
        <end position="193"/>
    </location>
</feature>
<organism evidence="2 3">
    <name type="scientific">Amphiplicatus metriothermophilus</name>
    <dbReference type="NCBI Taxonomy" id="1519374"/>
    <lineage>
        <taxon>Bacteria</taxon>
        <taxon>Pseudomonadati</taxon>
        <taxon>Pseudomonadota</taxon>
        <taxon>Alphaproteobacteria</taxon>
        <taxon>Parvularculales</taxon>
        <taxon>Parvularculaceae</taxon>
        <taxon>Amphiplicatus</taxon>
    </lineage>
</organism>
<keyword evidence="3" id="KW-1185">Reference proteome</keyword>
<accession>A0A239PLI0</accession>